<evidence type="ECO:0000256" key="2">
    <source>
        <dbReference type="ARBA" id="ARBA00022980"/>
    </source>
</evidence>
<evidence type="ECO:0000313" key="7">
    <source>
        <dbReference type="Proteomes" id="UP001146670"/>
    </source>
</evidence>
<dbReference type="CDD" id="cd00427">
    <property type="entry name" value="Ribosomal_L29_HIP"/>
    <property type="match status" value="1"/>
</dbReference>
<name>A0A9X3FR88_9LACT</name>
<comment type="caution">
    <text evidence="6">The sequence shown here is derived from an EMBL/GenBank/DDBJ whole genome shotgun (WGS) entry which is preliminary data.</text>
</comment>
<dbReference type="GO" id="GO:0006412">
    <property type="term" value="P:translation"/>
    <property type="evidence" value="ECO:0007669"/>
    <property type="project" value="UniProtKB-UniRule"/>
</dbReference>
<keyword evidence="7" id="KW-1185">Reference proteome</keyword>
<dbReference type="RefSeq" id="WP_268752679.1">
    <property type="nucleotide sequence ID" value="NZ_JAPRFQ010000004.1"/>
</dbReference>
<dbReference type="Gene3D" id="1.10.287.310">
    <property type="match status" value="1"/>
</dbReference>
<dbReference type="EMBL" id="JAPRFR010000004">
    <property type="protein sequence ID" value="MCZ0726369.1"/>
    <property type="molecule type" value="Genomic_DNA"/>
</dbReference>
<sequence length="65" mass="7612">MSKFTEIKDLSTAELNAKEQEYRQELFNLRFQLATGQLENTARIKQVRKEIARVKTALRQSELAQ</sequence>
<dbReference type="GO" id="GO:0003735">
    <property type="term" value="F:structural constituent of ribosome"/>
    <property type="evidence" value="ECO:0007669"/>
    <property type="project" value="InterPro"/>
</dbReference>
<proteinExistence type="inferred from homology"/>
<dbReference type="InterPro" id="IPR036049">
    <property type="entry name" value="Ribosomal_uL29_sf"/>
</dbReference>
<dbReference type="GO" id="GO:0022625">
    <property type="term" value="C:cytosolic large ribosomal subunit"/>
    <property type="evidence" value="ECO:0007669"/>
    <property type="project" value="TreeGrafter"/>
</dbReference>
<dbReference type="Proteomes" id="UP001146670">
    <property type="component" value="Unassembled WGS sequence"/>
</dbReference>
<protein>
    <recommendedName>
        <fullName evidence="4 5">Large ribosomal subunit protein uL29</fullName>
    </recommendedName>
</protein>
<dbReference type="InterPro" id="IPR050063">
    <property type="entry name" value="Ribosomal_protein_uL29"/>
</dbReference>
<organism evidence="6 7">
    <name type="scientific">Aerococcus kribbianus</name>
    <dbReference type="NCBI Taxonomy" id="2999064"/>
    <lineage>
        <taxon>Bacteria</taxon>
        <taxon>Bacillati</taxon>
        <taxon>Bacillota</taxon>
        <taxon>Bacilli</taxon>
        <taxon>Lactobacillales</taxon>
        <taxon>Aerococcaceae</taxon>
        <taxon>Aerococcus</taxon>
    </lineage>
</organism>
<evidence type="ECO:0000256" key="4">
    <source>
        <dbReference type="ARBA" id="ARBA00035204"/>
    </source>
</evidence>
<reference evidence="6" key="1">
    <citation type="submission" date="2022-12" db="EMBL/GenBank/DDBJ databases">
        <title>Description and comparative metabolic analysis of Aerococcus sp. nov., isolated from the feces of a pig.</title>
        <authorList>
            <person name="Chang Y.-H."/>
        </authorList>
    </citation>
    <scope>NUCLEOTIDE SEQUENCE</scope>
    <source>
        <strain evidence="6">YH-aer222</strain>
    </source>
</reference>
<evidence type="ECO:0000313" key="6">
    <source>
        <dbReference type="EMBL" id="MCZ0726369.1"/>
    </source>
</evidence>
<gene>
    <name evidence="5 6" type="primary">rpmC</name>
    <name evidence="6" type="ORF">OW157_07355</name>
</gene>
<accession>A0A9X3FR88</accession>
<dbReference type="PROSITE" id="PS00579">
    <property type="entry name" value="RIBOSOMAL_L29"/>
    <property type="match status" value="1"/>
</dbReference>
<dbReference type="InterPro" id="IPR018254">
    <property type="entry name" value="Ribosomal_uL29_CS"/>
</dbReference>
<evidence type="ECO:0000256" key="5">
    <source>
        <dbReference type="HAMAP-Rule" id="MF_00374"/>
    </source>
</evidence>
<dbReference type="FunFam" id="1.10.287.310:FF:000001">
    <property type="entry name" value="50S ribosomal protein L29"/>
    <property type="match status" value="1"/>
</dbReference>
<dbReference type="HAMAP" id="MF_00374">
    <property type="entry name" value="Ribosomal_uL29"/>
    <property type="match status" value="1"/>
</dbReference>
<keyword evidence="3 5" id="KW-0687">Ribonucleoprotein</keyword>
<dbReference type="InterPro" id="IPR001854">
    <property type="entry name" value="Ribosomal_uL29"/>
</dbReference>
<comment type="similarity">
    <text evidence="1 5">Belongs to the universal ribosomal protein uL29 family.</text>
</comment>
<evidence type="ECO:0000256" key="3">
    <source>
        <dbReference type="ARBA" id="ARBA00023274"/>
    </source>
</evidence>
<dbReference type="Pfam" id="PF00831">
    <property type="entry name" value="Ribosomal_L29"/>
    <property type="match status" value="1"/>
</dbReference>
<dbReference type="AlphaFoldDB" id="A0A9X3FR88"/>
<dbReference type="SUPFAM" id="SSF46561">
    <property type="entry name" value="Ribosomal protein L29 (L29p)"/>
    <property type="match status" value="1"/>
</dbReference>
<dbReference type="PANTHER" id="PTHR10916">
    <property type="entry name" value="60S RIBOSOMAL PROTEIN L35/50S RIBOSOMAL PROTEIN L29"/>
    <property type="match status" value="1"/>
</dbReference>
<keyword evidence="2 5" id="KW-0689">Ribosomal protein</keyword>
<dbReference type="NCBIfam" id="TIGR00012">
    <property type="entry name" value="L29"/>
    <property type="match status" value="1"/>
</dbReference>
<dbReference type="PANTHER" id="PTHR10916:SF0">
    <property type="entry name" value="LARGE RIBOSOMAL SUBUNIT PROTEIN UL29C"/>
    <property type="match status" value="1"/>
</dbReference>
<evidence type="ECO:0000256" key="1">
    <source>
        <dbReference type="ARBA" id="ARBA00009254"/>
    </source>
</evidence>